<gene>
    <name evidence="2" type="ORF">KCX74_17880</name>
</gene>
<dbReference type="GO" id="GO:0008270">
    <property type="term" value="F:zinc ion binding"/>
    <property type="evidence" value="ECO:0007669"/>
    <property type="project" value="InterPro"/>
</dbReference>
<dbReference type="SMART" id="SM00507">
    <property type="entry name" value="HNHc"/>
    <property type="match status" value="1"/>
</dbReference>
<dbReference type="RefSeq" id="WP_166530889.1">
    <property type="nucleotide sequence ID" value="NZ_JAGSOT010000075.1"/>
</dbReference>
<feature type="domain" description="HNH nuclease" evidence="1">
    <location>
        <begin position="14"/>
        <end position="66"/>
    </location>
</feature>
<proteinExistence type="predicted"/>
<sequence length="104" mass="12429">MPKIRSPKETWYKNIRPIIWKRDGGKCVNCGYELSLYECHIDHIVSGVIGNNKFLNLRTLCRRCHVLRLDHNHRRMIQGAIKSGLIPPNWRNMVWDENENLKRY</sequence>
<evidence type="ECO:0000313" key="2">
    <source>
        <dbReference type="EMBL" id="MBR7797898.1"/>
    </source>
</evidence>
<dbReference type="AlphaFoldDB" id="A0A941IBL6"/>
<evidence type="ECO:0000259" key="1">
    <source>
        <dbReference type="SMART" id="SM00507"/>
    </source>
</evidence>
<keyword evidence="2" id="KW-0378">Hydrolase</keyword>
<dbReference type="CDD" id="cd00085">
    <property type="entry name" value="HNHc"/>
    <property type="match status" value="1"/>
</dbReference>
<dbReference type="EMBL" id="JAGSOT010000075">
    <property type="protein sequence ID" value="MBR7797898.1"/>
    <property type="molecule type" value="Genomic_DNA"/>
</dbReference>
<evidence type="ECO:0000313" key="3">
    <source>
        <dbReference type="Proteomes" id="UP000675284"/>
    </source>
</evidence>
<dbReference type="Proteomes" id="UP000675284">
    <property type="component" value="Unassembled WGS sequence"/>
</dbReference>
<accession>A0A941IBL6</accession>
<dbReference type="InterPro" id="IPR003615">
    <property type="entry name" value="HNH_nuc"/>
</dbReference>
<keyword evidence="3" id="KW-1185">Reference proteome</keyword>
<reference evidence="2" key="1">
    <citation type="submission" date="2021-04" db="EMBL/GenBank/DDBJ databases">
        <title>Isolation and polyphasic classification of algal microorganism.</title>
        <authorList>
            <person name="Wang S."/>
        </authorList>
    </citation>
    <scope>NUCLEOTIDE SEQUENCE</scope>
    <source>
        <strain evidence="2">720a</strain>
    </source>
</reference>
<name>A0A941IBL6_9BACI</name>
<dbReference type="InterPro" id="IPR002711">
    <property type="entry name" value="HNH"/>
</dbReference>
<keyword evidence="2" id="KW-0255">Endonuclease</keyword>
<dbReference type="Pfam" id="PF01844">
    <property type="entry name" value="HNH"/>
    <property type="match status" value="1"/>
</dbReference>
<organism evidence="2 3">
    <name type="scientific">Virgibacillus salarius</name>
    <dbReference type="NCBI Taxonomy" id="447199"/>
    <lineage>
        <taxon>Bacteria</taxon>
        <taxon>Bacillati</taxon>
        <taxon>Bacillota</taxon>
        <taxon>Bacilli</taxon>
        <taxon>Bacillales</taxon>
        <taxon>Bacillaceae</taxon>
        <taxon>Virgibacillus</taxon>
    </lineage>
</organism>
<protein>
    <submittedName>
        <fullName evidence="2">HNH endonuclease</fullName>
    </submittedName>
</protein>
<comment type="caution">
    <text evidence="2">The sequence shown here is derived from an EMBL/GenBank/DDBJ whole genome shotgun (WGS) entry which is preliminary data.</text>
</comment>
<dbReference type="GO" id="GO:0003676">
    <property type="term" value="F:nucleic acid binding"/>
    <property type="evidence" value="ECO:0007669"/>
    <property type="project" value="InterPro"/>
</dbReference>
<dbReference type="GO" id="GO:0004519">
    <property type="term" value="F:endonuclease activity"/>
    <property type="evidence" value="ECO:0007669"/>
    <property type="project" value="UniProtKB-KW"/>
</dbReference>
<dbReference type="Gene3D" id="1.10.30.50">
    <property type="match status" value="1"/>
</dbReference>
<keyword evidence="2" id="KW-0540">Nuclease</keyword>